<organism evidence="2 3">
    <name type="scientific">Corchorus capsularis</name>
    <name type="common">Jute</name>
    <dbReference type="NCBI Taxonomy" id="210143"/>
    <lineage>
        <taxon>Eukaryota</taxon>
        <taxon>Viridiplantae</taxon>
        <taxon>Streptophyta</taxon>
        <taxon>Embryophyta</taxon>
        <taxon>Tracheophyta</taxon>
        <taxon>Spermatophyta</taxon>
        <taxon>Magnoliopsida</taxon>
        <taxon>eudicotyledons</taxon>
        <taxon>Gunneridae</taxon>
        <taxon>Pentapetalae</taxon>
        <taxon>rosids</taxon>
        <taxon>malvids</taxon>
        <taxon>Malvales</taxon>
        <taxon>Malvaceae</taxon>
        <taxon>Grewioideae</taxon>
        <taxon>Apeibeae</taxon>
        <taxon>Corchorus</taxon>
    </lineage>
</organism>
<comment type="caution">
    <text evidence="2">The sequence shown here is derived from an EMBL/GenBank/DDBJ whole genome shotgun (WGS) entry which is preliminary data.</text>
</comment>
<evidence type="ECO:0000256" key="1">
    <source>
        <dbReference type="SAM" id="MobiDB-lite"/>
    </source>
</evidence>
<dbReference type="PANTHER" id="PTHR36856:SF2">
    <property type="match status" value="1"/>
</dbReference>
<sequence length="85" mass="8776">MDQEKGVNGAAAAADGGGTGIDVTEKKTLSDQGKAGSLEKCLEENKGDDTKCKAKVEAFKSSSSSSPQRKPLTPLKLRSGSFSDV</sequence>
<dbReference type="AlphaFoldDB" id="A0A1R3I893"/>
<reference evidence="2 3" key="1">
    <citation type="submission" date="2013-09" db="EMBL/GenBank/DDBJ databases">
        <title>Corchorus capsularis genome sequencing.</title>
        <authorList>
            <person name="Alam M."/>
            <person name="Haque M.S."/>
            <person name="Islam M.S."/>
            <person name="Emdad E.M."/>
            <person name="Islam M.M."/>
            <person name="Ahmed B."/>
            <person name="Halim A."/>
            <person name="Hossen Q.M.M."/>
            <person name="Hossain M.Z."/>
            <person name="Ahmed R."/>
            <person name="Khan M.M."/>
            <person name="Islam R."/>
            <person name="Rashid M.M."/>
            <person name="Khan S.A."/>
            <person name="Rahman M.S."/>
            <person name="Alam M."/>
        </authorList>
    </citation>
    <scope>NUCLEOTIDE SEQUENCE [LARGE SCALE GENOMIC DNA]</scope>
    <source>
        <strain evidence="3">cv. CVL-1</strain>
        <tissue evidence="2">Whole seedling</tissue>
    </source>
</reference>
<dbReference type="PANTHER" id="PTHR36856">
    <property type="entry name" value="OS07G0175200 PROTEIN"/>
    <property type="match status" value="1"/>
</dbReference>
<dbReference type="Gramene" id="OMO78778">
    <property type="protein sequence ID" value="OMO78778"/>
    <property type="gene ID" value="CCACVL1_14127"/>
</dbReference>
<feature type="region of interest" description="Disordered" evidence="1">
    <location>
        <begin position="58"/>
        <end position="85"/>
    </location>
</feature>
<name>A0A1R3I893_COCAP</name>
<evidence type="ECO:0000313" key="3">
    <source>
        <dbReference type="Proteomes" id="UP000188268"/>
    </source>
</evidence>
<proteinExistence type="predicted"/>
<keyword evidence="3" id="KW-1185">Reference proteome</keyword>
<dbReference type="Proteomes" id="UP000188268">
    <property type="component" value="Unassembled WGS sequence"/>
</dbReference>
<feature type="region of interest" description="Disordered" evidence="1">
    <location>
        <begin position="1"/>
        <end position="36"/>
    </location>
</feature>
<dbReference type="OrthoDB" id="2262048at2759"/>
<accession>A0A1R3I893</accession>
<gene>
    <name evidence="2" type="ORF">CCACVL1_14127</name>
</gene>
<protein>
    <submittedName>
        <fullName evidence="2">Uncharacterized protein</fullName>
    </submittedName>
</protein>
<evidence type="ECO:0000313" key="2">
    <source>
        <dbReference type="EMBL" id="OMO78778.1"/>
    </source>
</evidence>
<dbReference type="OMA" id="DRNKCKS"/>
<dbReference type="EMBL" id="AWWV01010520">
    <property type="protein sequence ID" value="OMO78778.1"/>
    <property type="molecule type" value="Genomic_DNA"/>
</dbReference>